<reference evidence="3 4" key="1">
    <citation type="journal article" date="2014" name="Appl. Environ. Microbiol.">
        <title>Profile of Secreted Hydrolases, Associated Proteins, and SlpA in Thermoanaerobacterium saccharolyticum during the Degradation of Hemicellulose.</title>
        <authorList>
            <person name="Currie D.H."/>
            <person name="Guss A.M."/>
            <person name="Herring C.D."/>
            <person name="Giannone R.J."/>
            <person name="Johnson C.M."/>
            <person name="Lankford P.K."/>
            <person name="Brown S.D."/>
            <person name="Hettich R.L."/>
            <person name="Lynd L.R."/>
        </authorList>
    </citation>
    <scope>NUCLEOTIDE SEQUENCE [LARGE SCALE GENOMIC DNA]</scope>
    <source>
        <strain evidence="4">DSM 8691 / JW/SL-YS485</strain>
    </source>
</reference>
<protein>
    <recommendedName>
        <fullName evidence="5">K Homology domain-containing protein</fullName>
    </recommendedName>
</protein>
<dbReference type="PATRIC" id="fig|1094508.3.peg.2727"/>
<dbReference type="BioCyc" id="TSAC1094508:GLMA-2738-MONOMER"/>
<keyword evidence="3" id="KW-0614">Plasmid</keyword>
<dbReference type="AlphaFoldDB" id="I3WBN9"/>
<accession>I3WBN9</accession>
<geneLocation type="plasmid" evidence="3 4">
    <name>pMU3262</name>
</geneLocation>
<evidence type="ECO:0000313" key="3">
    <source>
        <dbReference type="EMBL" id="AFK94240.1"/>
    </source>
</evidence>
<dbReference type="KEGG" id="tsh:Tsac_2691"/>
<keyword evidence="1 2" id="KW-0694">RNA-binding</keyword>
<keyword evidence="4" id="KW-1185">Reference proteome</keyword>
<evidence type="ECO:0000256" key="1">
    <source>
        <dbReference type="ARBA" id="ARBA00022884"/>
    </source>
</evidence>
<organism evidence="3 4">
    <name type="scientific">Thermoanaerobacterium saccharolyticum (strain DSM 8691 / JW/SL-YS485)</name>
    <dbReference type="NCBI Taxonomy" id="1094508"/>
    <lineage>
        <taxon>Bacteria</taxon>
        <taxon>Bacillati</taxon>
        <taxon>Bacillota</taxon>
        <taxon>Clostridia</taxon>
        <taxon>Thermoanaerobacterales</taxon>
        <taxon>Thermoanaerobacteraceae</taxon>
        <taxon>Thermoanaerobacterium</taxon>
    </lineage>
</organism>
<evidence type="ECO:0000256" key="2">
    <source>
        <dbReference type="PROSITE-ProRule" id="PRU00117"/>
    </source>
</evidence>
<dbReference type="InterPro" id="IPR009019">
    <property type="entry name" value="KH_sf_prok-type"/>
</dbReference>
<dbReference type="RefSeq" id="WP_014759511.1">
    <property type="nucleotide sequence ID" value="NC_017998.1"/>
</dbReference>
<evidence type="ECO:0000313" key="4">
    <source>
        <dbReference type="Proteomes" id="UP000006178"/>
    </source>
</evidence>
<dbReference type="GO" id="GO:0003723">
    <property type="term" value="F:RNA binding"/>
    <property type="evidence" value="ECO:0007669"/>
    <property type="project" value="UniProtKB-UniRule"/>
</dbReference>
<gene>
    <name evidence="3" type="ordered locus">Tsac_2691</name>
</gene>
<dbReference type="SUPFAM" id="SSF54814">
    <property type="entry name" value="Prokaryotic type KH domain (KH-domain type II)"/>
    <property type="match status" value="1"/>
</dbReference>
<dbReference type="InterPro" id="IPR015946">
    <property type="entry name" value="KH_dom-like_a/b"/>
</dbReference>
<sequence>MIHLVDNFLYYEANRAKDKFKYSSEEIKEVAKNMYEISAFFYESRGHEKRVFIKNAQGLADLHNWLIHRWDDAGEGNIHFQRRFQYSPFESVDIKDEIYIKFNENYFLIDVDNFAGKFIGKGGKNIKALSRFIGKRIIILK</sequence>
<evidence type="ECO:0008006" key="5">
    <source>
        <dbReference type="Google" id="ProtNLM"/>
    </source>
</evidence>
<name>I3WBN9_THESW</name>
<dbReference type="EMBL" id="CP003185">
    <property type="protein sequence ID" value="AFK94240.1"/>
    <property type="molecule type" value="Genomic_DNA"/>
</dbReference>
<proteinExistence type="predicted"/>
<dbReference type="Gene3D" id="3.30.300.20">
    <property type="match status" value="1"/>
</dbReference>
<dbReference type="Proteomes" id="UP000006178">
    <property type="component" value="Plasmid pMU3262"/>
</dbReference>
<dbReference type="PROSITE" id="PS50084">
    <property type="entry name" value="KH_TYPE_1"/>
    <property type="match status" value="1"/>
</dbReference>